<evidence type="ECO:0000256" key="3">
    <source>
        <dbReference type="ARBA" id="ARBA00022801"/>
    </source>
</evidence>
<dbReference type="SUPFAM" id="SSF54637">
    <property type="entry name" value="Thioesterase/thiol ester dehydrase-isomerase"/>
    <property type="match status" value="2"/>
</dbReference>
<evidence type="ECO:0000259" key="9">
    <source>
        <dbReference type="Pfam" id="PF20791"/>
    </source>
</evidence>
<evidence type="ECO:0008006" key="12">
    <source>
        <dbReference type="Google" id="ProtNLM"/>
    </source>
</evidence>
<evidence type="ECO:0000256" key="6">
    <source>
        <dbReference type="ARBA" id="ARBA00023098"/>
    </source>
</evidence>
<comment type="caution">
    <text evidence="10">The sequence shown here is derived from an EMBL/GenBank/DDBJ whole genome shotgun (WGS) entry which is preliminary data.</text>
</comment>
<keyword evidence="5" id="KW-0809">Transit peptide</keyword>
<dbReference type="GO" id="GO:0016297">
    <property type="term" value="F:fatty acyl-[ACP] hydrolase activity"/>
    <property type="evidence" value="ECO:0007669"/>
    <property type="project" value="InterPro"/>
</dbReference>
<dbReference type="InterPro" id="IPR049427">
    <property type="entry name" value="Acyl-ACP_TE_C"/>
</dbReference>
<evidence type="ECO:0000256" key="4">
    <source>
        <dbReference type="ARBA" id="ARBA00022832"/>
    </source>
</evidence>
<feature type="domain" description="Acyl-ACP thioesterase N-terminal hotdog" evidence="8">
    <location>
        <begin position="6"/>
        <end position="127"/>
    </location>
</feature>
<dbReference type="InterPro" id="IPR029069">
    <property type="entry name" value="HotDog_dom_sf"/>
</dbReference>
<dbReference type="PANTHER" id="PTHR31727:SF6">
    <property type="entry name" value="OLEOYL-ACYL CARRIER PROTEIN THIOESTERASE 1, CHLOROPLASTIC"/>
    <property type="match status" value="1"/>
</dbReference>
<evidence type="ECO:0000313" key="10">
    <source>
        <dbReference type="EMBL" id="HIU52681.1"/>
    </source>
</evidence>
<dbReference type="InterPro" id="IPR002864">
    <property type="entry name" value="Acyl-ACP_thioesterase_NHD"/>
</dbReference>
<name>A0A9D1M2X0_9PROT</name>
<keyword evidence="2" id="KW-0444">Lipid biosynthesis</keyword>
<evidence type="ECO:0000313" key="11">
    <source>
        <dbReference type="Proteomes" id="UP000824107"/>
    </source>
</evidence>
<keyword evidence="3" id="KW-0378">Hydrolase</keyword>
<reference evidence="10" key="1">
    <citation type="submission" date="2020-10" db="EMBL/GenBank/DDBJ databases">
        <authorList>
            <person name="Gilroy R."/>
        </authorList>
    </citation>
    <scope>NUCLEOTIDE SEQUENCE</scope>
    <source>
        <strain evidence="10">ChiW3-316</strain>
    </source>
</reference>
<proteinExistence type="inferred from homology"/>
<dbReference type="InterPro" id="IPR045023">
    <property type="entry name" value="FATA/B"/>
</dbReference>
<evidence type="ECO:0000256" key="1">
    <source>
        <dbReference type="ARBA" id="ARBA00006500"/>
    </source>
</evidence>
<dbReference type="AlphaFoldDB" id="A0A9D1M2X0"/>
<dbReference type="EMBL" id="DVNC01000013">
    <property type="protein sequence ID" value="HIU52681.1"/>
    <property type="molecule type" value="Genomic_DNA"/>
</dbReference>
<protein>
    <recommendedName>
        <fullName evidence="12">Acyl-ACP thioesterase</fullName>
    </recommendedName>
</protein>
<keyword evidence="6" id="KW-0443">Lipid metabolism</keyword>
<evidence type="ECO:0000256" key="5">
    <source>
        <dbReference type="ARBA" id="ARBA00022946"/>
    </source>
</evidence>
<dbReference type="GO" id="GO:0000036">
    <property type="term" value="F:acyl carrier activity"/>
    <property type="evidence" value="ECO:0007669"/>
    <property type="project" value="TreeGrafter"/>
</dbReference>
<dbReference type="PANTHER" id="PTHR31727">
    <property type="entry name" value="OLEOYL-ACYL CARRIER PROTEIN THIOESTERASE 1, CHLOROPLASTIC"/>
    <property type="match status" value="1"/>
</dbReference>
<evidence type="ECO:0000256" key="7">
    <source>
        <dbReference type="ARBA" id="ARBA00023160"/>
    </source>
</evidence>
<reference evidence="10" key="2">
    <citation type="journal article" date="2021" name="PeerJ">
        <title>Extensive microbial diversity within the chicken gut microbiome revealed by metagenomics and culture.</title>
        <authorList>
            <person name="Gilroy R."/>
            <person name="Ravi A."/>
            <person name="Getino M."/>
            <person name="Pursley I."/>
            <person name="Horton D.L."/>
            <person name="Alikhan N.F."/>
            <person name="Baker D."/>
            <person name="Gharbi K."/>
            <person name="Hall N."/>
            <person name="Watson M."/>
            <person name="Adriaenssens E.M."/>
            <person name="Foster-Nyarko E."/>
            <person name="Jarju S."/>
            <person name="Secka A."/>
            <person name="Antonio M."/>
            <person name="Oren A."/>
            <person name="Chaudhuri R.R."/>
            <person name="La Ragione R."/>
            <person name="Hildebrand F."/>
            <person name="Pallen M.J."/>
        </authorList>
    </citation>
    <scope>NUCLEOTIDE SEQUENCE</scope>
    <source>
        <strain evidence="10">ChiW3-316</strain>
    </source>
</reference>
<comment type="similarity">
    <text evidence="1">Belongs to the acyl-ACP thioesterase family.</text>
</comment>
<sequence length="247" mass="28785">MSKIEKFIREYPVRSYECDRDGQLRLITLLNIFQDVADSHANQMGLGYDFCQTKGLAWVGSNYHIGIDRLPRWHETIKVITWPCEERRLGAIRDFRVEDETGHPIIVAASQWILIDFAKKRPVGLRENLPDYQVIPERALETDFAKLPQPEKEDTTTEFKVRYDDIDVNNHVNNAVYPLWASESVDPAFRLEHVPQELEIAFKKEGHYGERVKIITEIQENVSLHDITALSDGRELAKVRIKWQKRS</sequence>
<accession>A0A9D1M2X0</accession>
<organism evidence="10 11">
    <name type="scientific">Candidatus Scatocola faecipullorum</name>
    <dbReference type="NCBI Taxonomy" id="2840917"/>
    <lineage>
        <taxon>Bacteria</taxon>
        <taxon>Pseudomonadati</taxon>
        <taxon>Pseudomonadota</taxon>
        <taxon>Alphaproteobacteria</taxon>
        <taxon>Rhodospirillales</taxon>
        <taxon>Rhodospirillaceae</taxon>
        <taxon>Rhodospirillaceae incertae sedis</taxon>
        <taxon>Candidatus Scatocola</taxon>
    </lineage>
</organism>
<dbReference type="CDD" id="cd00586">
    <property type="entry name" value="4HBT"/>
    <property type="match status" value="2"/>
</dbReference>
<gene>
    <name evidence="10" type="ORF">IAD20_01205</name>
</gene>
<dbReference type="Gene3D" id="3.10.129.10">
    <property type="entry name" value="Hotdog Thioesterase"/>
    <property type="match status" value="1"/>
</dbReference>
<dbReference type="Pfam" id="PF01643">
    <property type="entry name" value="Acyl-ACP_TE"/>
    <property type="match status" value="1"/>
</dbReference>
<feature type="domain" description="Acyl-ACP thioesterase-like C-terminal" evidence="9">
    <location>
        <begin position="150"/>
        <end position="245"/>
    </location>
</feature>
<dbReference type="Pfam" id="PF20791">
    <property type="entry name" value="Acyl-ACP_TE_C"/>
    <property type="match status" value="1"/>
</dbReference>
<keyword evidence="7" id="KW-0275">Fatty acid biosynthesis</keyword>
<dbReference type="Proteomes" id="UP000824107">
    <property type="component" value="Unassembled WGS sequence"/>
</dbReference>
<evidence type="ECO:0000259" key="8">
    <source>
        <dbReference type="Pfam" id="PF01643"/>
    </source>
</evidence>
<evidence type="ECO:0000256" key="2">
    <source>
        <dbReference type="ARBA" id="ARBA00022516"/>
    </source>
</evidence>
<keyword evidence="4" id="KW-0276">Fatty acid metabolism</keyword>